<dbReference type="STRING" id="698492.A0A0E9NHR4"/>
<reference evidence="7 8" key="3">
    <citation type="journal article" date="2015" name="Genome Announc.">
        <title>Draft Genome Sequence of the Archiascomycetous Yeast Saitoella complicata.</title>
        <authorList>
            <person name="Yamauchi K."/>
            <person name="Kondo S."/>
            <person name="Hamamoto M."/>
            <person name="Takahashi Y."/>
            <person name="Ogura Y."/>
            <person name="Hayashi T."/>
            <person name="Nishida H."/>
        </authorList>
    </citation>
    <scope>NUCLEOTIDE SEQUENCE [LARGE SCALE GENOMIC DNA]</scope>
    <source>
        <strain evidence="7 8">NRRL Y-17804</strain>
    </source>
</reference>
<protein>
    <recommendedName>
        <fullName evidence="6">Trafficking protein particle complex II-specific subunit 65 IgD3 domain-containing protein</fullName>
    </recommendedName>
</protein>
<dbReference type="InterPro" id="IPR055420">
    <property type="entry name" value="IgD3_Trs65"/>
</dbReference>
<organism evidence="7 8">
    <name type="scientific">Saitoella complicata (strain BCRC 22490 / CBS 7301 / JCM 7358 / NBRC 10748 / NRRL Y-17804)</name>
    <dbReference type="NCBI Taxonomy" id="698492"/>
    <lineage>
        <taxon>Eukaryota</taxon>
        <taxon>Fungi</taxon>
        <taxon>Dikarya</taxon>
        <taxon>Ascomycota</taxon>
        <taxon>Taphrinomycotina</taxon>
        <taxon>Taphrinomycotina incertae sedis</taxon>
        <taxon>Saitoella</taxon>
    </lineage>
</organism>
<dbReference type="GO" id="GO:0005739">
    <property type="term" value="C:mitochondrion"/>
    <property type="evidence" value="ECO:0007669"/>
    <property type="project" value="TreeGrafter"/>
</dbReference>
<dbReference type="PANTHER" id="PTHR11266:SF50">
    <property type="entry name" value="VACUOLAR MEMBRANE PROTEIN YOR292C"/>
    <property type="match status" value="1"/>
</dbReference>
<keyword evidence="8" id="KW-1185">Reference proteome</keyword>
<comment type="subcellular location">
    <subcellularLocation>
        <location evidence="1">Membrane</location>
        <topology evidence="1">Multi-pass membrane protein</topology>
    </subcellularLocation>
</comment>
<comment type="caution">
    <text evidence="7">The sequence shown here is derived from an EMBL/GenBank/DDBJ whole genome shotgun (WGS) entry which is preliminary data.</text>
</comment>
<accession>A0A0E9NHR4</accession>
<name>A0A0E9NHR4_SAICN</name>
<evidence type="ECO:0000256" key="4">
    <source>
        <dbReference type="ARBA" id="ARBA00022989"/>
    </source>
</evidence>
<evidence type="ECO:0000313" key="7">
    <source>
        <dbReference type="EMBL" id="GAO49402.1"/>
    </source>
</evidence>
<dbReference type="EMBL" id="BACD03000022">
    <property type="protein sequence ID" value="GAO49402.1"/>
    <property type="molecule type" value="Genomic_DNA"/>
</dbReference>
<keyword evidence="3" id="KW-0812">Transmembrane</keyword>
<sequence>MDFTADIIVTNSTADNPLQLHESQLRQSLFYDECAKVYLVLKYSFTVSDDAVLDHLAKSNLVLEAALVAPVQNPTSSQTQTAHQQARQQMEGHMIFSETHIGLKKKPDMTGTVGDFRCMFFSFGVRLNYVRLRSPASPRLALTSYLDFNQSKNAQAVKARVLDDYMEPLTVPTPNLLSSIYTASSVPYLPTSRITSTSADGKPTSRSATSIANRRLCRKMWPVSSAMQLKMQSTHLNSRGCLMMSIDLEASVETAITSVDVHIHGGKAVPLGDNAGDKGVKELLPRDQVTLLYTLIADTPAGPSIKPVKITLKLKPSVREGGLDSGPECTSLWNSTVNFDILPQRTGSAGAPNTPRLQRPLSMVPSRTLSHARTNTQMTVPTSSLQSPGGITGLTLTFSAPDRVKVGQTFTLDIFLVNGNLHRGRRLALSVIPAQRKALPPLPVPASTKDPILSDESLFALHRARIELEAEQLVPLSGDVRVGPLGASTCHEVKMQFVGTTEGVFPMCDGIRVVDLVNGGQAECRNVPRIVVCSAGGGDVSAPRRRTPRPAIPPPSSTVPLMRTYGRAKLSVIQILDRRVLYNRIPLLNLVVFIAMAGLLGRISAFYSHHYERRPILTLMCTNALLGGISDCMAQTLTAVRERAVRTGHAKDDALAMEIHEVDEKLPGPKHGLIPDSKLLPPPYDFARTVRFMSFGFFNAPIQYYWFTFLDRKFPLGSSPVAPLKRVAADQFGFAPFGLTWFFSYMSLAEGRDFKHLKNKVSEALIPTVKANWLVWIPVQAANFWLVPLKFQIPFVSTVGIFWNMYLSLSNASLETED</sequence>
<keyword evidence="4" id="KW-1133">Transmembrane helix</keyword>
<dbReference type="PANTHER" id="PTHR11266">
    <property type="entry name" value="PEROXISOMAL MEMBRANE PROTEIN 2, PXMP2 MPV17"/>
    <property type="match status" value="1"/>
</dbReference>
<dbReference type="Pfam" id="PF12735">
    <property type="entry name" value="IgD3_Trs65"/>
    <property type="match status" value="1"/>
</dbReference>
<reference evidence="7 8" key="2">
    <citation type="journal article" date="2014" name="J. Gen. Appl. Microbiol.">
        <title>The early diverging ascomycetous budding yeast Saitoella complicata has three histone deacetylases belonging to the Clr6, Hos2, and Rpd3 lineages.</title>
        <authorList>
            <person name="Nishida H."/>
            <person name="Matsumoto T."/>
            <person name="Kondo S."/>
            <person name="Hamamoto M."/>
            <person name="Yoshikawa H."/>
        </authorList>
    </citation>
    <scope>NUCLEOTIDE SEQUENCE [LARGE SCALE GENOMIC DNA]</scope>
    <source>
        <strain evidence="7 8">NRRL Y-17804</strain>
    </source>
</reference>
<comment type="similarity">
    <text evidence="2">Belongs to the peroxisomal membrane protein PXMP2/4 family.</text>
</comment>
<feature type="domain" description="Trafficking protein particle complex II-specific subunit 65 IgD3" evidence="6">
    <location>
        <begin position="391"/>
        <end position="532"/>
    </location>
</feature>
<gene>
    <name evidence="7" type="ORF">G7K_3552-t1</name>
</gene>
<evidence type="ECO:0000259" key="6">
    <source>
        <dbReference type="Pfam" id="PF12735"/>
    </source>
</evidence>
<dbReference type="InterPro" id="IPR007248">
    <property type="entry name" value="Mpv17_PMP22"/>
</dbReference>
<evidence type="ECO:0000313" key="8">
    <source>
        <dbReference type="Proteomes" id="UP000033140"/>
    </source>
</evidence>
<evidence type="ECO:0000256" key="1">
    <source>
        <dbReference type="ARBA" id="ARBA00004141"/>
    </source>
</evidence>
<evidence type="ECO:0000256" key="3">
    <source>
        <dbReference type="ARBA" id="ARBA00022692"/>
    </source>
</evidence>
<reference evidence="7 8" key="1">
    <citation type="journal article" date="2011" name="J. Gen. Appl. Microbiol.">
        <title>Draft genome sequencing of the enigmatic yeast Saitoella complicata.</title>
        <authorList>
            <person name="Nishida H."/>
            <person name="Hamamoto M."/>
            <person name="Sugiyama J."/>
        </authorList>
    </citation>
    <scope>NUCLEOTIDE SEQUENCE [LARGE SCALE GENOMIC DNA]</scope>
    <source>
        <strain evidence="7 8">NRRL Y-17804</strain>
    </source>
</reference>
<dbReference type="AlphaFoldDB" id="A0A0E9NHR4"/>
<dbReference type="Proteomes" id="UP000033140">
    <property type="component" value="Unassembled WGS sequence"/>
</dbReference>
<keyword evidence="5" id="KW-0472">Membrane</keyword>
<evidence type="ECO:0000256" key="5">
    <source>
        <dbReference type="ARBA" id="ARBA00023136"/>
    </source>
</evidence>
<dbReference type="GO" id="GO:0016020">
    <property type="term" value="C:membrane"/>
    <property type="evidence" value="ECO:0007669"/>
    <property type="project" value="UniProtKB-SubCell"/>
</dbReference>
<proteinExistence type="inferred from homology"/>
<evidence type="ECO:0000256" key="2">
    <source>
        <dbReference type="ARBA" id="ARBA00006824"/>
    </source>
</evidence>
<dbReference type="Pfam" id="PF04117">
    <property type="entry name" value="Mpv17_PMP22"/>
    <property type="match status" value="1"/>
</dbReference>